<dbReference type="AlphaFoldDB" id="A0A521EZ46"/>
<proteinExistence type="predicted"/>
<evidence type="ECO:0000259" key="1">
    <source>
        <dbReference type="Pfam" id="PF08401"/>
    </source>
</evidence>
<reference evidence="3 4" key="1">
    <citation type="submission" date="2017-05" db="EMBL/GenBank/DDBJ databases">
        <authorList>
            <person name="Varghese N."/>
            <person name="Submissions S."/>
        </authorList>
    </citation>
    <scope>NUCLEOTIDE SEQUENCE [LARGE SCALE GENOMIC DNA]</scope>
    <source>
        <strain evidence="3 4">DSM 27040</strain>
    </source>
</reference>
<organism evidence="3 4">
    <name type="scientific">Saccharicrinis carchari</name>
    <dbReference type="NCBI Taxonomy" id="1168039"/>
    <lineage>
        <taxon>Bacteria</taxon>
        <taxon>Pseudomonadati</taxon>
        <taxon>Bacteroidota</taxon>
        <taxon>Bacteroidia</taxon>
        <taxon>Marinilabiliales</taxon>
        <taxon>Marinilabiliaceae</taxon>
        <taxon>Saccharicrinis</taxon>
    </lineage>
</organism>
<dbReference type="Pfam" id="PF08401">
    <property type="entry name" value="ArdcN"/>
    <property type="match status" value="1"/>
</dbReference>
<name>A0A521EZ46_SACCC</name>
<dbReference type="PIRSF" id="PIRSF037112">
    <property type="entry name" value="Antirestriction_ArdC"/>
    <property type="match status" value="1"/>
</dbReference>
<evidence type="ECO:0000313" key="4">
    <source>
        <dbReference type="Proteomes" id="UP000319040"/>
    </source>
</evidence>
<dbReference type="Proteomes" id="UP000319040">
    <property type="component" value="Unassembled WGS sequence"/>
</dbReference>
<accession>A0A521EZ46</accession>
<dbReference type="Pfam" id="PF18818">
    <property type="entry name" value="MPTase-PolyVal"/>
    <property type="match status" value="1"/>
</dbReference>
<dbReference type="EMBL" id="FXTB01000012">
    <property type="protein sequence ID" value="SMO89106.1"/>
    <property type="molecule type" value="Genomic_DNA"/>
</dbReference>
<dbReference type="InterPro" id="IPR041459">
    <property type="entry name" value="MPTase-PolyVal"/>
</dbReference>
<keyword evidence="4" id="KW-1185">Reference proteome</keyword>
<dbReference type="RefSeq" id="WP_142534598.1">
    <property type="nucleotide sequence ID" value="NZ_FXTB01000012.1"/>
</dbReference>
<evidence type="ECO:0000259" key="2">
    <source>
        <dbReference type="Pfam" id="PF18818"/>
    </source>
</evidence>
<feature type="domain" description="Polyvalent protein metallopeptidase" evidence="2">
    <location>
        <begin position="163"/>
        <end position="278"/>
    </location>
</feature>
<dbReference type="GO" id="GO:0003697">
    <property type="term" value="F:single-stranded DNA binding"/>
    <property type="evidence" value="ECO:0007669"/>
    <property type="project" value="InterPro"/>
</dbReference>
<sequence length="291" mass="33503">MKTSKTVYDIINEKIFSQLEKGTIPWHKPWKSFDNDGNFVPPQNFVSRIPYKGINFVLLLNLYEQPYYLTWKQIQSLGGQIIKGEKSLPVVFWKPISKESIDKNGNPKTEKKFMFRYYNVFNITQTTGIDYEPVKFYEDTEPLCFDRIQKAEEVITGYKDCPKIIYGGNAAFYIPSLDKIHIPEPAHFDKPEYFYSTLFHEASHSVGHPSRLNRKDIADVNGQSQHDYSYEELIAEFSASYLSGHCGILQTTIQESAAYIHHWLTALKENTRWLVSAAGSGQKSAEYILGV</sequence>
<dbReference type="InterPro" id="IPR013610">
    <property type="entry name" value="ArdC_N"/>
</dbReference>
<protein>
    <submittedName>
        <fullName evidence="3">Antirestriction protein ArdC</fullName>
    </submittedName>
</protein>
<dbReference type="InterPro" id="IPR017113">
    <property type="entry name" value="Antirestriction_ArdC"/>
</dbReference>
<gene>
    <name evidence="3" type="ORF">SAMN06265379_11227</name>
</gene>
<evidence type="ECO:0000313" key="3">
    <source>
        <dbReference type="EMBL" id="SMO89106.1"/>
    </source>
</evidence>
<dbReference type="OrthoDB" id="9792687at2"/>
<feature type="domain" description="N-terminal" evidence="1">
    <location>
        <begin position="6"/>
        <end position="121"/>
    </location>
</feature>